<name>A0ABQ4BCG6_9ACTN</name>
<dbReference type="EMBL" id="BOMS01000058">
    <property type="protein sequence ID" value="GIE68339.1"/>
    <property type="molecule type" value="Genomic_DNA"/>
</dbReference>
<sequence>MAGVSSDRPIFVVGCPRSGTTMLQLMLHAHPRIALPPETRFLLEAYTERRTFGDLNDAANRRALGAFISESHQFEDLGLDREQAVEAVVAAPPTLGSAIGTVFKMYSERFGKPRWGDKRPLYLRHLPAILRLFPDAQIINIMRDGRDCVASLKETPWSGNEFDKLIGYWTQSADASLLATRRYPKDVYHQVRYEDLVADPEPHLRGICDFLEEDFDPAMTKPSQLASVAVPEYKTWHKLTHQDVTTERVQSWRSRLTEDEVRQCEAEFGDRLTYFGYQPSTPVPRSARMRIGARLIRHRLHPARAAARQIVSQMRPADPEPSVAALLTSRQRIASRSNS</sequence>
<protein>
    <submittedName>
        <fullName evidence="2">Sulfotransferase</fullName>
    </submittedName>
</protein>
<dbReference type="Pfam" id="PF13469">
    <property type="entry name" value="Sulfotransfer_3"/>
    <property type="match status" value="1"/>
</dbReference>
<dbReference type="SUPFAM" id="SSF52540">
    <property type="entry name" value="P-loop containing nucleoside triphosphate hydrolases"/>
    <property type="match status" value="1"/>
</dbReference>
<accession>A0ABQ4BCG6</accession>
<dbReference type="InterPro" id="IPR027417">
    <property type="entry name" value="P-loop_NTPase"/>
</dbReference>
<dbReference type="Proteomes" id="UP000624709">
    <property type="component" value="Unassembled WGS sequence"/>
</dbReference>
<dbReference type="PANTHER" id="PTHR12788:SF10">
    <property type="entry name" value="PROTEIN-TYROSINE SULFOTRANSFERASE"/>
    <property type="match status" value="1"/>
</dbReference>
<keyword evidence="3" id="KW-1185">Reference proteome</keyword>
<organism evidence="2 3">
    <name type="scientific">Actinoplanes palleronii</name>
    <dbReference type="NCBI Taxonomy" id="113570"/>
    <lineage>
        <taxon>Bacteria</taxon>
        <taxon>Bacillati</taxon>
        <taxon>Actinomycetota</taxon>
        <taxon>Actinomycetes</taxon>
        <taxon>Micromonosporales</taxon>
        <taxon>Micromonosporaceae</taxon>
        <taxon>Actinoplanes</taxon>
    </lineage>
</organism>
<dbReference type="PANTHER" id="PTHR12788">
    <property type="entry name" value="PROTEIN-TYROSINE SULFOTRANSFERASE 2"/>
    <property type="match status" value="1"/>
</dbReference>
<gene>
    <name evidence="2" type="ORF">Apa02nite_044470</name>
</gene>
<dbReference type="InterPro" id="IPR026634">
    <property type="entry name" value="TPST-like"/>
</dbReference>
<proteinExistence type="predicted"/>
<evidence type="ECO:0000313" key="3">
    <source>
        <dbReference type="Proteomes" id="UP000624709"/>
    </source>
</evidence>
<dbReference type="Gene3D" id="3.40.50.300">
    <property type="entry name" value="P-loop containing nucleotide triphosphate hydrolases"/>
    <property type="match status" value="1"/>
</dbReference>
<reference evidence="2 3" key="1">
    <citation type="submission" date="2021-01" db="EMBL/GenBank/DDBJ databases">
        <title>Whole genome shotgun sequence of Actinoplanes palleronii NBRC 14916.</title>
        <authorList>
            <person name="Komaki H."/>
            <person name="Tamura T."/>
        </authorList>
    </citation>
    <scope>NUCLEOTIDE SEQUENCE [LARGE SCALE GENOMIC DNA]</scope>
    <source>
        <strain evidence="2 3">NBRC 14916</strain>
    </source>
</reference>
<keyword evidence="1" id="KW-0808">Transferase</keyword>
<evidence type="ECO:0000256" key="1">
    <source>
        <dbReference type="ARBA" id="ARBA00022679"/>
    </source>
</evidence>
<evidence type="ECO:0000313" key="2">
    <source>
        <dbReference type="EMBL" id="GIE68339.1"/>
    </source>
</evidence>
<comment type="caution">
    <text evidence="2">The sequence shown here is derived from an EMBL/GenBank/DDBJ whole genome shotgun (WGS) entry which is preliminary data.</text>
</comment>